<keyword evidence="6 7" id="KW-0472">Membrane</keyword>
<dbReference type="eggNOG" id="COG0671">
    <property type="taxonomic scope" value="Bacteria"/>
</dbReference>
<dbReference type="HOGENOM" id="CLU_072573_3_2_5"/>
<dbReference type="InterPro" id="IPR000326">
    <property type="entry name" value="PAP2/HPO"/>
</dbReference>
<keyword evidence="2" id="KW-1003">Cell membrane</keyword>
<evidence type="ECO:0000256" key="5">
    <source>
        <dbReference type="ARBA" id="ARBA00022989"/>
    </source>
</evidence>
<proteinExistence type="predicted"/>
<dbReference type="KEGG" id="cak:Caul_2434"/>
<dbReference type="PANTHER" id="PTHR14969">
    <property type="entry name" value="SPHINGOSINE-1-PHOSPHATE PHOSPHOHYDROLASE"/>
    <property type="match status" value="1"/>
</dbReference>
<keyword evidence="4" id="KW-0378">Hydrolase</keyword>
<dbReference type="Pfam" id="PF01569">
    <property type="entry name" value="PAP2"/>
    <property type="match status" value="1"/>
</dbReference>
<organism evidence="9">
    <name type="scientific">Caulobacter sp. (strain K31)</name>
    <dbReference type="NCBI Taxonomy" id="366602"/>
    <lineage>
        <taxon>Bacteria</taxon>
        <taxon>Pseudomonadati</taxon>
        <taxon>Pseudomonadota</taxon>
        <taxon>Alphaproteobacteria</taxon>
        <taxon>Caulobacterales</taxon>
        <taxon>Caulobacteraceae</taxon>
        <taxon>Caulobacter</taxon>
    </lineage>
</organism>
<dbReference type="Gene3D" id="1.20.144.10">
    <property type="entry name" value="Phosphatidic acid phosphatase type 2/haloperoxidase"/>
    <property type="match status" value="1"/>
</dbReference>
<dbReference type="InterPro" id="IPR036938">
    <property type="entry name" value="PAP2/HPO_sf"/>
</dbReference>
<evidence type="ECO:0000256" key="3">
    <source>
        <dbReference type="ARBA" id="ARBA00022692"/>
    </source>
</evidence>
<keyword evidence="3 7" id="KW-0812">Transmembrane</keyword>
<dbReference type="GO" id="GO:0005886">
    <property type="term" value="C:plasma membrane"/>
    <property type="evidence" value="ECO:0007669"/>
    <property type="project" value="UniProtKB-SubCell"/>
</dbReference>
<sequence>MRLDAAFAAGVWRLRQPWLDETMMALSGFGDGAPRWSVTALVAVYLVATRRYRWAVALVAAMVAAAVFAPILKHAFHTPRPSPLYAGVDAFSFPSGHATSAAALYIMLGVIAAEGLPKPWRLLPFGLATATVASIGLSRVYLGAHWLSDVLAGLALGSAIASIAVALARDAGDGPSQPRGWRDGVAILVCLGLVAAIMGPTAIAKAHRLYAPFLEGKGASARRPPALSIALLTPSSAVVI</sequence>
<gene>
    <name evidence="9" type="ordered locus">Caul_2434</name>
</gene>
<feature type="domain" description="Phosphatidic acid phosphatase type 2/haloperoxidase" evidence="8">
    <location>
        <begin position="55"/>
        <end position="165"/>
    </location>
</feature>
<dbReference type="SMART" id="SM00014">
    <property type="entry name" value="acidPPc"/>
    <property type="match status" value="1"/>
</dbReference>
<evidence type="ECO:0000256" key="6">
    <source>
        <dbReference type="ARBA" id="ARBA00023136"/>
    </source>
</evidence>
<dbReference type="EMBL" id="CP000927">
    <property type="protein sequence ID" value="ABZ71561.1"/>
    <property type="molecule type" value="Genomic_DNA"/>
</dbReference>
<accession>B0SVU3</accession>
<feature type="transmembrane region" description="Helical" evidence="7">
    <location>
        <begin position="150"/>
        <end position="168"/>
    </location>
</feature>
<evidence type="ECO:0000256" key="2">
    <source>
        <dbReference type="ARBA" id="ARBA00022475"/>
    </source>
</evidence>
<name>B0SVU3_CAUSK</name>
<dbReference type="SUPFAM" id="SSF48317">
    <property type="entry name" value="Acid phosphatase/Vanadium-dependent haloperoxidase"/>
    <property type="match status" value="1"/>
</dbReference>
<feature type="transmembrane region" description="Helical" evidence="7">
    <location>
        <begin position="125"/>
        <end position="144"/>
    </location>
</feature>
<evidence type="ECO:0000256" key="1">
    <source>
        <dbReference type="ARBA" id="ARBA00004651"/>
    </source>
</evidence>
<feature type="transmembrane region" description="Helical" evidence="7">
    <location>
        <begin position="55"/>
        <end position="76"/>
    </location>
</feature>
<keyword evidence="5 7" id="KW-1133">Transmembrane helix</keyword>
<evidence type="ECO:0000256" key="7">
    <source>
        <dbReference type="SAM" id="Phobius"/>
    </source>
</evidence>
<evidence type="ECO:0000259" key="8">
    <source>
        <dbReference type="SMART" id="SM00014"/>
    </source>
</evidence>
<evidence type="ECO:0000256" key="4">
    <source>
        <dbReference type="ARBA" id="ARBA00022801"/>
    </source>
</evidence>
<reference evidence="9" key="1">
    <citation type="submission" date="2008-01" db="EMBL/GenBank/DDBJ databases">
        <title>Complete sequence of chromosome of Caulobacter sp. K31.</title>
        <authorList>
            <consortium name="US DOE Joint Genome Institute"/>
            <person name="Copeland A."/>
            <person name="Lucas S."/>
            <person name="Lapidus A."/>
            <person name="Barry K."/>
            <person name="Glavina del Rio T."/>
            <person name="Dalin E."/>
            <person name="Tice H."/>
            <person name="Pitluck S."/>
            <person name="Bruce D."/>
            <person name="Goodwin L."/>
            <person name="Thompson L.S."/>
            <person name="Brettin T."/>
            <person name="Detter J.C."/>
            <person name="Han C."/>
            <person name="Schmutz J."/>
            <person name="Larimer F."/>
            <person name="Land M."/>
            <person name="Hauser L."/>
            <person name="Kyrpides N."/>
            <person name="Kim E."/>
            <person name="Stephens C."/>
            <person name="Richardson P."/>
        </authorList>
    </citation>
    <scope>NUCLEOTIDE SEQUENCE [LARGE SCALE GENOMIC DNA]</scope>
    <source>
        <strain evidence="9">K31</strain>
    </source>
</reference>
<dbReference type="AlphaFoldDB" id="B0SVU3"/>
<protein>
    <submittedName>
        <fullName evidence="9">Phosphoesterase PA-phosphatase related</fullName>
    </submittedName>
</protein>
<dbReference type="CDD" id="cd03392">
    <property type="entry name" value="PAP2_like_2"/>
    <property type="match status" value="1"/>
</dbReference>
<feature type="transmembrane region" description="Helical" evidence="7">
    <location>
        <begin position="96"/>
        <end position="113"/>
    </location>
</feature>
<dbReference type="GO" id="GO:0016787">
    <property type="term" value="F:hydrolase activity"/>
    <property type="evidence" value="ECO:0007669"/>
    <property type="project" value="UniProtKB-KW"/>
</dbReference>
<dbReference type="STRING" id="366602.Caul_2434"/>
<feature type="transmembrane region" description="Helical" evidence="7">
    <location>
        <begin position="180"/>
        <end position="203"/>
    </location>
</feature>
<evidence type="ECO:0000313" key="9">
    <source>
        <dbReference type="EMBL" id="ABZ71561.1"/>
    </source>
</evidence>
<dbReference type="OrthoDB" id="9801622at2"/>
<dbReference type="PANTHER" id="PTHR14969:SF62">
    <property type="entry name" value="DECAPRENYLPHOSPHORYL-5-PHOSPHORIBOSE PHOSPHATASE RV3807C-RELATED"/>
    <property type="match status" value="1"/>
</dbReference>
<comment type="subcellular location">
    <subcellularLocation>
        <location evidence="1">Cell membrane</location>
        <topology evidence="1">Multi-pass membrane protein</topology>
    </subcellularLocation>
</comment>